<evidence type="ECO:0008006" key="3">
    <source>
        <dbReference type="Google" id="ProtNLM"/>
    </source>
</evidence>
<accession>A0A5C6CKC8</accession>
<protein>
    <recommendedName>
        <fullName evidence="3">Methylamine utilization protein</fullName>
    </recommendedName>
</protein>
<keyword evidence="2" id="KW-1185">Reference proteome</keyword>
<dbReference type="PROSITE" id="PS51257">
    <property type="entry name" value="PROKAR_LIPOPROTEIN"/>
    <property type="match status" value="1"/>
</dbReference>
<dbReference type="AlphaFoldDB" id="A0A5C6CKC8"/>
<dbReference type="Proteomes" id="UP000318437">
    <property type="component" value="Unassembled WGS sequence"/>
</dbReference>
<name>A0A5C6CKC8_9BACT</name>
<dbReference type="InterPro" id="IPR008969">
    <property type="entry name" value="CarboxyPept-like_regulatory"/>
</dbReference>
<dbReference type="SUPFAM" id="SSF49464">
    <property type="entry name" value="Carboxypeptidase regulatory domain-like"/>
    <property type="match status" value="1"/>
</dbReference>
<evidence type="ECO:0000313" key="2">
    <source>
        <dbReference type="Proteomes" id="UP000318437"/>
    </source>
</evidence>
<organism evidence="1 2">
    <name type="scientific">Bythopirellula polymerisocia</name>
    <dbReference type="NCBI Taxonomy" id="2528003"/>
    <lineage>
        <taxon>Bacteria</taxon>
        <taxon>Pseudomonadati</taxon>
        <taxon>Planctomycetota</taxon>
        <taxon>Planctomycetia</taxon>
        <taxon>Pirellulales</taxon>
        <taxon>Lacipirellulaceae</taxon>
        <taxon>Bythopirellula</taxon>
    </lineage>
</organism>
<gene>
    <name evidence="1" type="ORF">Pla144_37410</name>
</gene>
<sequence>MAERVTYVRTNKIDRYACALMLVGLMLIGCRRVTDFGPVANPAAAVKVREALLGEAGSGEEGAAVATGTGWASLKGTFIFDGTPPEMEPYNVNKDQAACTINGKAPLQQTLLVDSATKGIANVAVFVRKVSRVHESAEPEGGQVLFDQKQCVFLSHVFPFVLGNTMDIKNSDPVGHNTNIEGKNSFNQTIPVGETIAFKPQKEEAVPVSVRCSIHPWMLAYFLPRENGYVAITSEDGSFEIANLPAGEDLEFQVWHESAAGPGKSLILDSPEAKELKWSKKGRFKIKLDEDEVKELNLNVPSSAFGL</sequence>
<reference evidence="1 2" key="1">
    <citation type="submission" date="2019-02" db="EMBL/GenBank/DDBJ databases">
        <title>Deep-cultivation of Planctomycetes and their phenomic and genomic characterization uncovers novel biology.</title>
        <authorList>
            <person name="Wiegand S."/>
            <person name="Jogler M."/>
            <person name="Boedeker C."/>
            <person name="Pinto D."/>
            <person name="Vollmers J."/>
            <person name="Rivas-Marin E."/>
            <person name="Kohn T."/>
            <person name="Peeters S.H."/>
            <person name="Heuer A."/>
            <person name="Rast P."/>
            <person name="Oberbeckmann S."/>
            <person name="Bunk B."/>
            <person name="Jeske O."/>
            <person name="Meyerdierks A."/>
            <person name="Storesund J.E."/>
            <person name="Kallscheuer N."/>
            <person name="Luecker S."/>
            <person name="Lage O.M."/>
            <person name="Pohl T."/>
            <person name="Merkel B.J."/>
            <person name="Hornburger P."/>
            <person name="Mueller R.-W."/>
            <person name="Bruemmer F."/>
            <person name="Labrenz M."/>
            <person name="Spormann A.M."/>
            <person name="Op Den Camp H."/>
            <person name="Overmann J."/>
            <person name="Amann R."/>
            <person name="Jetten M.S.M."/>
            <person name="Mascher T."/>
            <person name="Medema M.H."/>
            <person name="Devos D.P."/>
            <person name="Kaster A.-K."/>
            <person name="Ovreas L."/>
            <person name="Rohde M."/>
            <person name="Galperin M.Y."/>
            <person name="Jogler C."/>
        </authorList>
    </citation>
    <scope>NUCLEOTIDE SEQUENCE [LARGE SCALE GENOMIC DNA]</scope>
    <source>
        <strain evidence="1 2">Pla144</strain>
    </source>
</reference>
<comment type="caution">
    <text evidence="1">The sequence shown here is derived from an EMBL/GenBank/DDBJ whole genome shotgun (WGS) entry which is preliminary data.</text>
</comment>
<dbReference type="EMBL" id="SJPS01000006">
    <property type="protein sequence ID" value="TWU23566.1"/>
    <property type="molecule type" value="Genomic_DNA"/>
</dbReference>
<evidence type="ECO:0000313" key="1">
    <source>
        <dbReference type="EMBL" id="TWU23566.1"/>
    </source>
</evidence>
<proteinExistence type="predicted"/>